<dbReference type="InterPro" id="IPR038222">
    <property type="entry name" value="DHHA2_dom_sf"/>
</dbReference>
<dbReference type="GO" id="GO:0004427">
    <property type="term" value="F:inorganic diphosphate phosphatase activity"/>
    <property type="evidence" value="ECO:0007669"/>
    <property type="project" value="UniProtKB-EC"/>
</dbReference>
<dbReference type="EMBL" id="JAGGLI010000003">
    <property type="protein sequence ID" value="MBP2026737.1"/>
    <property type="molecule type" value="Genomic_DNA"/>
</dbReference>
<dbReference type="SUPFAM" id="SSF54631">
    <property type="entry name" value="CBS-domain pair"/>
    <property type="match status" value="1"/>
</dbReference>
<comment type="caution">
    <text evidence="10">The sequence shown here is derived from an EMBL/GenBank/DDBJ whole genome shotgun (WGS) entry which is preliminary data.</text>
</comment>
<evidence type="ECO:0000256" key="3">
    <source>
        <dbReference type="ARBA" id="ARBA00022723"/>
    </source>
</evidence>
<dbReference type="InterPro" id="IPR001667">
    <property type="entry name" value="DDH_dom"/>
</dbReference>
<reference evidence="10 11" key="1">
    <citation type="submission" date="2021-03" db="EMBL/GenBank/DDBJ databases">
        <title>Genomic Encyclopedia of Type Strains, Phase IV (KMG-IV): sequencing the most valuable type-strain genomes for metagenomic binning, comparative biology and taxonomic classification.</title>
        <authorList>
            <person name="Goeker M."/>
        </authorList>
    </citation>
    <scope>NUCLEOTIDE SEQUENCE [LARGE SCALE GENOMIC DNA]</scope>
    <source>
        <strain evidence="10 11">DSM 27512</strain>
    </source>
</reference>
<proteinExistence type="predicted"/>
<dbReference type="InterPro" id="IPR010766">
    <property type="entry name" value="DRTGG"/>
</dbReference>
<dbReference type="InterPro" id="IPR004097">
    <property type="entry name" value="DHHA2"/>
</dbReference>
<dbReference type="InterPro" id="IPR028979">
    <property type="entry name" value="Ser_kin/Pase_Hpr-like_N_sf"/>
</dbReference>
<keyword evidence="11" id="KW-1185">Reference proteome</keyword>
<gene>
    <name evidence="10" type="ORF">J2Z35_000526</name>
</gene>
<dbReference type="PROSITE" id="PS51371">
    <property type="entry name" value="CBS"/>
    <property type="match status" value="1"/>
</dbReference>
<evidence type="ECO:0000256" key="8">
    <source>
        <dbReference type="PROSITE-ProRule" id="PRU00703"/>
    </source>
</evidence>
<dbReference type="Pfam" id="PF02833">
    <property type="entry name" value="DHHA2"/>
    <property type="match status" value="1"/>
</dbReference>
<feature type="domain" description="CBS" evidence="9">
    <location>
        <begin position="67"/>
        <end position="131"/>
    </location>
</feature>
<dbReference type="Pfam" id="PF07085">
    <property type="entry name" value="DRTGG"/>
    <property type="match status" value="1"/>
</dbReference>
<keyword evidence="8" id="KW-0129">CBS domain</keyword>
<comment type="cofactor">
    <cofactor evidence="1">
        <name>Mn(2+)</name>
        <dbReference type="ChEBI" id="CHEBI:29035"/>
    </cofactor>
</comment>
<dbReference type="InterPro" id="IPR038763">
    <property type="entry name" value="DHH_sf"/>
</dbReference>
<dbReference type="PANTHER" id="PTHR12112:SF22">
    <property type="entry name" value="MANGANESE-DEPENDENT INORGANIC PYROPHOSPHATASE-RELATED"/>
    <property type="match status" value="1"/>
</dbReference>
<dbReference type="InterPro" id="IPR046342">
    <property type="entry name" value="CBS_dom_sf"/>
</dbReference>
<evidence type="ECO:0000256" key="5">
    <source>
        <dbReference type="ARBA" id="ARBA00023211"/>
    </source>
</evidence>
<keyword evidence="4 10" id="KW-0378">Hydrolase</keyword>
<comment type="catalytic activity">
    <reaction evidence="7">
        <text>diphosphate + H2O = 2 phosphate + H(+)</text>
        <dbReference type="Rhea" id="RHEA:24576"/>
        <dbReference type="ChEBI" id="CHEBI:15377"/>
        <dbReference type="ChEBI" id="CHEBI:15378"/>
        <dbReference type="ChEBI" id="CHEBI:33019"/>
        <dbReference type="ChEBI" id="CHEBI:43474"/>
        <dbReference type="EC" id="3.6.1.1"/>
    </reaction>
</comment>
<dbReference type="Pfam" id="PF01368">
    <property type="entry name" value="DHH"/>
    <property type="match status" value="1"/>
</dbReference>
<protein>
    <recommendedName>
        <fullName evidence="2">inorganic diphosphatase</fullName>
        <ecNumber evidence="2">3.6.1.1</ecNumber>
    </recommendedName>
    <alternativeName>
        <fullName evidence="6">Pyrophosphate phospho-hydrolase</fullName>
    </alternativeName>
</protein>
<dbReference type="Pfam" id="PF00571">
    <property type="entry name" value="CBS"/>
    <property type="match status" value="2"/>
</dbReference>
<evidence type="ECO:0000313" key="10">
    <source>
        <dbReference type="EMBL" id="MBP2026737.1"/>
    </source>
</evidence>
<evidence type="ECO:0000313" key="11">
    <source>
        <dbReference type="Proteomes" id="UP001314903"/>
    </source>
</evidence>
<name>A0ABS4KG56_9FIRM</name>
<dbReference type="RefSeq" id="WP_209659052.1">
    <property type="nucleotide sequence ID" value="NZ_JAGGLI010000003.1"/>
</dbReference>
<evidence type="ECO:0000256" key="6">
    <source>
        <dbReference type="ARBA" id="ARBA00032535"/>
    </source>
</evidence>
<dbReference type="Gene3D" id="3.10.580.10">
    <property type="entry name" value="CBS-domain"/>
    <property type="match status" value="1"/>
</dbReference>
<dbReference type="SMART" id="SM01131">
    <property type="entry name" value="DHHA2"/>
    <property type="match status" value="1"/>
</dbReference>
<dbReference type="PANTHER" id="PTHR12112">
    <property type="entry name" value="BNIP - RELATED"/>
    <property type="match status" value="1"/>
</dbReference>
<evidence type="ECO:0000256" key="1">
    <source>
        <dbReference type="ARBA" id="ARBA00001936"/>
    </source>
</evidence>
<evidence type="ECO:0000256" key="2">
    <source>
        <dbReference type="ARBA" id="ARBA00012146"/>
    </source>
</evidence>
<dbReference type="Proteomes" id="UP001314903">
    <property type="component" value="Unassembled WGS sequence"/>
</dbReference>
<sequence>MSTLVFGHKNPDTDSVCSAIAYSHLKNHQNERSQPRVLGEIQKEAMFVLERFETPSPAILEDVRIQVSDLKYTTVNPIKRKDSLLYAYNKMMDSQLRTIPIVDEEGYLEGIVTMKDIAMEMINGDFYNIKTSISNIINDLGGIPLYPFSDKKIIEGSISVMAFYYKSAQSILTEKDIIIVGDRYDIIEIAIESSVQLILVTGSSEIPEKYIVMAKEKNVPMIKIPKDTYTVTKLFQQCNFISRIMKTDSIMKFTLDNHIEDIKDDIISTNFRNYPVLDSQGKFVGFIGRKHLLNPGKKKVIMVDHNEFAQSAYGIEETEILEIVDHHKIGGIKTNLPINFMNIPVGSTCTIVYELYKNQDIPIPYNIAGLMLSGIISDTLYFKSPTCTQRDISAVKALNKITRVDLDKFAMDMFKAGTSLDGYSEEEIFFRDFKDFMLRDIKTGISQVFTLDIDDVRKRQDSLMAFMNRLKKDRNYDILILAVTDILNEGSYFFYSSTNENIISNSFDIEDSQGAFAKHIVSRKKQIVPMLTSTLEAMYQK</sequence>
<dbReference type="SUPFAM" id="SSF75138">
    <property type="entry name" value="HprK N-terminal domain-like"/>
    <property type="match status" value="1"/>
</dbReference>
<evidence type="ECO:0000256" key="7">
    <source>
        <dbReference type="ARBA" id="ARBA00047820"/>
    </source>
</evidence>
<dbReference type="InterPro" id="IPR000644">
    <property type="entry name" value="CBS_dom"/>
</dbReference>
<dbReference type="NCBIfam" id="NF011443">
    <property type="entry name" value="PRK14869.1-5"/>
    <property type="match status" value="1"/>
</dbReference>
<dbReference type="NCBIfam" id="NF011442">
    <property type="entry name" value="PRK14869.1-4"/>
    <property type="match status" value="1"/>
</dbReference>
<dbReference type="EC" id="3.6.1.1" evidence="2"/>
<dbReference type="SUPFAM" id="SSF64182">
    <property type="entry name" value="DHH phosphoesterases"/>
    <property type="match status" value="1"/>
</dbReference>
<dbReference type="Gene3D" id="3.10.310.20">
    <property type="entry name" value="DHHA2 domain"/>
    <property type="match status" value="1"/>
</dbReference>
<keyword evidence="3" id="KW-0479">Metal-binding</keyword>
<evidence type="ECO:0000256" key="4">
    <source>
        <dbReference type="ARBA" id="ARBA00022801"/>
    </source>
</evidence>
<keyword evidence="5" id="KW-0464">Manganese</keyword>
<organism evidence="10 11">
    <name type="scientific">Acetoanaerobium pronyense</name>
    <dbReference type="NCBI Taxonomy" id="1482736"/>
    <lineage>
        <taxon>Bacteria</taxon>
        <taxon>Bacillati</taxon>
        <taxon>Bacillota</taxon>
        <taxon>Clostridia</taxon>
        <taxon>Peptostreptococcales</taxon>
        <taxon>Filifactoraceae</taxon>
        <taxon>Acetoanaerobium</taxon>
    </lineage>
</organism>
<evidence type="ECO:0000259" key="9">
    <source>
        <dbReference type="PROSITE" id="PS51371"/>
    </source>
</evidence>
<dbReference type="Gene3D" id="3.40.1390.20">
    <property type="entry name" value="HprK N-terminal domain-like"/>
    <property type="match status" value="1"/>
</dbReference>
<accession>A0ABS4KG56</accession>